<dbReference type="EMBL" id="KB445594">
    <property type="protein sequence ID" value="EMD85055.1"/>
    <property type="molecule type" value="Genomic_DNA"/>
</dbReference>
<reference evidence="4 5" key="1">
    <citation type="journal article" date="2012" name="PLoS Pathog.">
        <title>Diverse lifestyles and strategies of plant pathogenesis encoded in the genomes of eighteen Dothideomycetes fungi.</title>
        <authorList>
            <person name="Ohm R.A."/>
            <person name="Feau N."/>
            <person name="Henrissat B."/>
            <person name="Schoch C.L."/>
            <person name="Horwitz B.A."/>
            <person name="Barry K.W."/>
            <person name="Condon B.J."/>
            <person name="Copeland A.C."/>
            <person name="Dhillon B."/>
            <person name="Glaser F."/>
            <person name="Hesse C.N."/>
            <person name="Kosti I."/>
            <person name="LaButti K."/>
            <person name="Lindquist E.A."/>
            <person name="Lucas S."/>
            <person name="Salamov A.A."/>
            <person name="Bradshaw R.E."/>
            <person name="Ciuffetti L."/>
            <person name="Hamelin R.C."/>
            <person name="Kema G.H.J."/>
            <person name="Lawrence C."/>
            <person name="Scott J.A."/>
            <person name="Spatafora J.W."/>
            <person name="Turgeon B.G."/>
            <person name="de Wit P.J.G.M."/>
            <person name="Zhong S."/>
            <person name="Goodwin S.B."/>
            <person name="Grigoriev I.V."/>
        </authorList>
    </citation>
    <scope>NUCLEOTIDE SEQUENCE [LARGE SCALE GENOMIC DNA]</scope>
    <source>
        <strain evidence="4">C5</strain>
        <strain evidence="5">C5 / ATCC 48332 / race O</strain>
    </source>
</reference>
<name>M2TIZ8_COCH5</name>
<dbReference type="eggNOG" id="ENOG502SXBP">
    <property type="taxonomic scope" value="Eukaryota"/>
</dbReference>
<evidence type="ECO:0000313" key="5">
    <source>
        <dbReference type="Proteomes" id="UP000016936"/>
    </source>
</evidence>
<dbReference type="HOGENOM" id="CLU_852600_0_0_1"/>
<dbReference type="EMBL" id="KB445585">
    <property type="protein sequence ID" value="EMD86484.1"/>
    <property type="molecule type" value="Genomic_DNA"/>
</dbReference>
<dbReference type="EMBL" id="KB445615">
    <property type="protein sequence ID" value="EMD84813.1"/>
    <property type="molecule type" value="Genomic_DNA"/>
</dbReference>
<evidence type="ECO:0000313" key="4">
    <source>
        <dbReference type="EMBL" id="EMD86484.1"/>
    </source>
</evidence>
<evidence type="ECO:0000256" key="1">
    <source>
        <dbReference type="SAM" id="MobiDB-lite"/>
    </source>
</evidence>
<proteinExistence type="predicted"/>
<dbReference type="OrthoDB" id="3691767at2759"/>
<reference evidence="4" key="2">
    <citation type="submission" date="2012-06" db="EMBL/GenBank/DDBJ databases">
        <title>Comparative genome structure, secondary metabolite and effector coding capacity across Cochliobolus pathogens.</title>
        <authorList>
            <consortium name="US DOE Joint Genome Institute (JGI-PGF)"/>
            <person name="Condon B.J."/>
            <person name="Leng Y."/>
            <person name="Wu D."/>
            <person name="Bushley K.E."/>
            <person name="Ohm R.A."/>
            <person name="Otillar R."/>
            <person name="Martin J."/>
            <person name="Schackwitz W."/>
            <person name="Grimwood J."/>
            <person name="MohdZainudin N."/>
            <person name="Xue C."/>
            <person name="Wang R."/>
            <person name="Dhillon B."/>
            <person name="Tu Z.J."/>
            <person name="Steffenson B.J."/>
            <person name="Salamov A."/>
            <person name="Sun H."/>
            <person name="Lowry S."/>
            <person name="LaButti K."/>
            <person name="Han J."/>
            <person name="Copeland A."/>
            <person name="Lindquist E."/>
            <person name="Lucas S."/>
            <person name="Barry K."/>
            <person name="Schmutz J."/>
            <person name="Baker S."/>
            <person name="Grigoriev I.V."/>
            <person name="Zhong S."/>
            <person name="Turgeon B.G."/>
        </authorList>
    </citation>
    <scope>NUCLEOTIDE SEQUENCE</scope>
    <source>
        <strain evidence="4">C5</strain>
    </source>
</reference>
<feature type="region of interest" description="Disordered" evidence="1">
    <location>
        <begin position="297"/>
        <end position="326"/>
    </location>
</feature>
<feature type="compositionally biased region" description="Basic and acidic residues" evidence="1">
    <location>
        <begin position="297"/>
        <end position="309"/>
    </location>
</feature>
<protein>
    <submittedName>
        <fullName evidence="4">Uncharacterized protein</fullName>
    </submittedName>
</protein>
<accession>M2TIZ8</accession>
<dbReference type="AlphaFoldDB" id="M2TIZ8"/>
<evidence type="ECO:0000313" key="2">
    <source>
        <dbReference type="EMBL" id="EMD84813.1"/>
    </source>
</evidence>
<dbReference type="Proteomes" id="UP000016936">
    <property type="component" value="Unassembled WGS sequence"/>
</dbReference>
<keyword evidence="5" id="KW-1185">Reference proteome</keyword>
<evidence type="ECO:0000313" key="3">
    <source>
        <dbReference type="EMBL" id="EMD85055.1"/>
    </source>
</evidence>
<gene>
    <name evidence="4" type="ORF">COCHEDRAFT_1024112</name>
    <name evidence="3" type="ORF">COCHEDRAFT_1024695</name>
    <name evidence="2" type="ORF">COCHEDRAFT_1024793</name>
</gene>
<reference evidence="5" key="3">
    <citation type="journal article" date="2013" name="PLoS Genet.">
        <title>Comparative genome structure, secondary metabolite, and effector coding capacity across Cochliobolus pathogens.</title>
        <authorList>
            <person name="Condon B.J."/>
            <person name="Leng Y."/>
            <person name="Wu D."/>
            <person name="Bushley K.E."/>
            <person name="Ohm R.A."/>
            <person name="Otillar R."/>
            <person name="Martin J."/>
            <person name="Schackwitz W."/>
            <person name="Grimwood J."/>
            <person name="MohdZainudin N."/>
            <person name="Xue C."/>
            <person name="Wang R."/>
            <person name="Manning V.A."/>
            <person name="Dhillon B."/>
            <person name="Tu Z.J."/>
            <person name="Steffenson B.J."/>
            <person name="Salamov A."/>
            <person name="Sun H."/>
            <person name="Lowry S."/>
            <person name="LaButti K."/>
            <person name="Han J."/>
            <person name="Copeland A."/>
            <person name="Lindquist E."/>
            <person name="Barry K."/>
            <person name="Schmutz J."/>
            <person name="Baker S.E."/>
            <person name="Ciuffetti L.M."/>
            <person name="Grigoriev I.V."/>
            <person name="Zhong S."/>
            <person name="Turgeon B.G."/>
        </authorList>
    </citation>
    <scope>NUCLEOTIDE SEQUENCE [LARGE SCALE GENOMIC DNA]</scope>
    <source>
        <strain evidence="5">C5 / ATCC 48332 / race O</strain>
    </source>
</reference>
<sequence length="326" mass="36925">MAIIPNYGDWITFPLEQLSPVELEWWSDKTQQQARYYVDKCWFGDRVDNAETRDGYRNGLAPKGETLIFIASEYIESRMQGAPHLKNLHLIDIMREKYNDDDPAKRWALLQLNEKFHYGQNNKKTFRWIVYHPPAIAGRERKMYQHRFVENVALKIADIGIELAGVAVTTAAGAATGGDVQVKGVVPILTRFKNLFAANHGHMLHQFSSSEQVISNPPEPQPQGEQVISTTLQDGTVAQIIERADSTLPNVSLVEPIKIEIKTVVNPNRRNLTVLRRKPGGAAILKTQLGVRNLEHEEQSESMVPRDIKQSNPGVHIKKDIRPKKL</sequence>
<organism evidence="4 5">
    <name type="scientific">Cochliobolus heterostrophus (strain C5 / ATCC 48332 / race O)</name>
    <name type="common">Southern corn leaf blight fungus</name>
    <name type="synonym">Bipolaris maydis</name>
    <dbReference type="NCBI Taxonomy" id="701091"/>
    <lineage>
        <taxon>Eukaryota</taxon>
        <taxon>Fungi</taxon>
        <taxon>Dikarya</taxon>
        <taxon>Ascomycota</taxon>
        <taxon>Pezizomycotina</taxon>
        <taxon>Dothideomycetes</taxon>
        <taxon>Pleosporomycetidae</taxon>
        <taxon>Pleosporales</taxon>
        <taxon>Pleosporineae</taxon>
        <taxon>Pleosporaceae</taxon>
        <taxon>Bipolaris</taxon>
    </lineage>
</organism>